<dbReference type="Proteomes" id="UP000616143">
    <property type="component" value="Unassembled WGS sequence"/>
</dbReference>
<dbReference type="GeneID" id="38667567"/>
<dbReference type="PANTHER" id="PTHR37826:SF2">
    <property type="entry name" value="ZINC-RIBBON DOMAIN-CONTAINING PROTEIN"/>
    <property type="match status" value="1"/>
</dbReference>
<organism evidence="2 4">
    <name type="scientific">Sulfodiicoccus acidiphilus</name>
    <dbReference type="NCBI Taxonomy" id="1670455"/>
    <lineage>
        <taxon>Archaea</taxon>
        <taxon>Thermoproteota</taxon>
        <taxon>Thermoprotei</taxon>
        <taxon>Sulfolobales</taxon>
        <taxon>Sulfolobaceae</taxon>
        <taxon>Sulfodiicoccus</taxon>
    </lineage>
</organism>
<reference evidence="2" key="3">
    <citation type="journal article" date="2019" name="BMC Res. Notes">
        <title>Complete genome sequence of the Sulfodiicoccus acidiphilus strain HS-1T, the first crenarchaeon that lacks polB3, isolated from an acidic hot spring in Ohwaku-dani, Hakone, Japan.</title>
        <authorList>
            <person name="Sakai H.D."/>
            <person name="Kurosawa N."/>
        </authorList>
    </citation>
    <scope>NUCLEOTIDE SEQUENCE</scope>
    <source>
        <strain evidence="2">HS-1</strain>
    </source>
</reference>
<name>A0A348B6B7_9CREN</name>
<accession>A0A348B6B7</accession>
<dbReference type="RefSeq" id="WP_197721489.1">
    <property type="nucleotide sequence ID" value="NZ_AP018553.1"/>
</dbReference>
<evidence type="ECO:0000313" key="2">
    <source>
        <dbReference type="EMBL" id="BBD73719.1"/>
    </source>
</evidence>
<dbReference type="Pfam" id="PF01145">
    <property type="entry name" value="Band_7"/>
    <property type="match status" value="1"/>
</dbReference>
<dbReference type="PANTHER" id="PTHR37826">
    <property type="entry name" value="FLOTILLIN BAND_7_5 DOMAIN PROTEIN"/>
    <property type="match status" value="1"/>
</dbReference>
<protein>
    <recommendedName>
        <fullName evidence="1">Band 7 domain-containing protein</fullName>
    </recommendedName>
</protein>
<dbReference type="Proteomes" id="UP000276741">
    <property type="component" value="Chromosome"/>
</dbReference>
<evidence type="ECO:0000313" key="3">
    <source>
        <dbReference type="EMBL" id="GGT97855.1"/>
    </source>
</evidence>
<proteinExistence type="predicted"/>
<gene>
    <name evidence="3" type="ORF">GCM10007116_14250</name>
    <name evidence="2" type="ORF">HS1genome_2108</name>
</gene>
<dbReference type="InterPro" id="IPR001107">
    <property type="entry name" value="Band_7"/>
</dbReference>
<sequence>MSGIFRAVVRTLQEDGRDMMGPGVIMWRDHNVDIRNRSRLIVESNQKAVVRIQGQVVGVYDAGAHDLNTPNNPVSNFFSRLGYGGNVPWLTEVIFVSSGRFEARSAGVSQTSELIPLQYQVAYYFQVVDPLKLLQAVQFNGAFYTINELAAYASPILDQSVSQILNNVSIKEVYASMHKVSEAVTAALRQILGEIGINLILSRVVRIEPEDETMRRVIQLNGIGVDTNTALRARLAEIMAQRSDPAATNMFLGVPYYPVNILMGGGGIGQLMQGLGQQGQLRQEQSRREEGKSQGA</sequence>
<feature type="domain" description="Band 7" evidence="1">
    <location>
        <begin position="41"/>
        <end position="216"/>
    </location>
</feature>
<dbReference type="EMBL" id="BMQS01000012">
    <property type="protein sequence ID" value="GGT97855.1"/>
    <property type="molecule type" value="Genomic_DNA"/>
</dbReference>
<reference evidence="3" key="4">
    <citation type="submission" date="2020-09" db="EMBL/GenBank/DDBJ databases">
        <authorList>
            <person name="Sun Q."/>
            <person name="Ohkuma M."/>
        </authorList>
    </citation>
    <scope>NUCLEOTIDE SEQUENCE</scope>
    <source>
        <strain evidence="3">JCM 31740</strain>
    </source>
</reference>
<reference evidence="4" key="2">
    <citation type="submission" date="2018-04" db="EMBL/GenBank/DDBJ databases">
        <title>Complete genome sequence of Sulfodiicoccus acidiphilus strain HS-1.</title>
        <authorList>
            <person name="Sakai H.D."/>
            <person name="Kurosawa N."/>
        </authorList>
    </citation>
    <scope>NUCLEOTIDE SEQUENCE [LARGE SCALE GENOMIC DNA]</scope>
    <source>
        <strain evidence="4">HS-1</strain>
    </source>
</reference>
<dbReference type="KEGG" id="sacd:HS1genome_2108"/>
<dbReference type="EMBL" id="AP018553">
    <property type="protein sequence ID" value="BBD73719.1"/>
    <property type="molecule type" value="Genomic_DNA"/>
</dbReference>
<dbReference type="AlphaFoldDB" id="A0A348B6B7"/>
<dbReference type="InterPro" id="IPR036013">
    <property type="entry name" value="Band_7/SPFH_dom_sf"/>
</dbReference>
<evidence type="ECO:0000259" key="1">
    <source>
        <dbReference type="Pfam" id="PF01145"/>
    </source>
</evidence>
<reference evidence="3" key="1">
    <citation type="journal article" date="2014" name="Int. J. Syst. Evol. Microbiol.">
        <title>Complete genome sequence of Corynebacterium casei LMG S-19264T (=DSM 44701T), isolated from a smear-ripened cheese.</title>
        <authorList>
            <consortium name="US DOE Joint Genome Institute (JGI-PGF)"/>
            <person name="Walter F."/>
            <person name="Albersmeier A."/>
            <person name="Kalinowski J."/>
            <person name="Ruckert C."/>
        </authorList>
    </citation>
    <scope>NUCLEOTIDE SEQUENCE</scope>
    <source>
        <strain evidence="3">JCM 31740</strain>
    </source>
</reference>
<dbReference type="Gene3D" id="3.30.479.30">
    <property type="entry name" value="Band 7 domain"/>
    <property type="match status" value="1"/>
</dbReference>
<dbReference type="SUPFAM" id="SSF117892">
    <property type="entry name" value="Band 7/SPFH domain"/>
    <property type="match status" value="1"/>
</dbReference>
<keyword evidence="4" id="KW-1185">Reference proteome</keyword>
<evidence type="ECO:0000313" key="4">
    <source>
        <dbReference type="Proteomes" id="UP000276741"/>
    </source>
</evidence>